<organism evidence="2 3">
    <name type="scientific">Haloplanus litoreus</name>
    <dbReference type="NCBI Taxonomy" id="767515"/>
    <lineage>
        <taxon>Archaea</taxon>
        <taxon>Methanobacteriati</taxon>
        <taxon>Methanobacteriota</taxon>
        <taxon>Stenosarchaea group</taxon>
        <taxon>Halobacteria</taxon>
        <taxon>Halobacteriales</taxon>
        <taxon>Haloferacaceae</taxon>
        <taxon>Haloplanus</taxon>
    </lineage>
</organism>
<protein>
    <submittedName>
        <fullName evidence="2">Uncharacterized protein</fullName>
    </submittedName>
</protein>
<feature type="region of interest" description="Disordered" evidence="1">
    <location>
        <begin position="27"/>
        <end position="66"/>
    </location>
</feature>
<reference evidence="2 3" key="1">
    <citation type="journal article" date="2019" name="Int. J. Syst. Evol. Microbiol.">
        <title>The Global Catalogue of Microorganisms (GCM) 10K type strain sequencing project: providing services to taxonomists for standard genome sequencing and annotation.</title>
        <authorList>
            <consortium name="The Broad Institute Genomics Platform"/>
            <consortium name="The Broad Institute Genome Sequencing Center for Infectious Disease"/>
            <person name="Wu L."/>
            <person name="Ma J."/>
        </authorList>
    </citation>
    <scope>NUCLEOTIDE SEQUENCE [LARGE SCALE GENOMIC DNA]</scope>
    <source>
        <strain evidence="2 3">GX21</strain>
    </source>
</reference>
<keyword evidence="3" id="KW-1185">Reference proteome</keyword>
<name>A0ABD6A084_9EURY</name>
<dbReference type="Proteomes" id="UP001596434">
    <property type="component" value="Unassembled WGS sequence"/>
</dbReference>
<evidence type="ECO:0000313" key="2">
    <source>
        <dbReference type="EMBL" id="MFC7256358.1"/>
    </source>
</evidence>
<proteinExistence type="predicted"/>
<accession>A0ABD6A084</accession>
<dbReference type="RefSeq" id="WP_379705080.1">
    <property type="nucleotide sequence ID" value="NZ_JBHTAT010000001.1"/>
</dbReference>
<evidence type="ECO:0000313" key="3">
    <source>
        <dbReference type="Proteomes" id="UP001596434"/>
    </source>
</evidence>
<sequence length="66" mass="7767">MGTELIYRYVRYDKNETMPWGVNTEFTEEEGPEVEIEEDQEKVERSEEGSETTQDFDIDEAISNLD</sequence>
<dbReference type="AlphaFoldDB" id="A0ABD6A084"/>
<comment type="caution">
    <text evidence="2">The sequence shown here is derived from an EMBL/GenBank/DDBJ whole genome shotgun (WGS) entry which is preliminary data.</text>
</comment>
<evidence type="ECO:0000256" key="1">
    <source>
        <dbReference type="SAM" id="MobiDB-lite"/>
    </source>
</evidence>
<feature type="compositionally biased region" description="Acidic residues" evidence="1">
    <location>
        <begin position="27"/>
        <end position="41"/>
    </location>
</feature>
<dbReference type="GeneID" id="96954746"/>
<gene>
    <name evidence="2" type="ORF">ACFQKE_13810</name>
</gene>
<dbReference type="EMBL" id="JBHTAT010000001">
    <property type="protein sequence ID" value="MFC7256358.1"/>
    <property type="molecule type" value="Genomic_DNA"/>
</dbReference>